<protein>
    <submittedName>
        <fullName evidence="2">Baseplate stabilizing protein</fullName>
    </submittedName>
</protein>
<sequence>MTTIITQLPLSSDPVYRYTIALEGQARLLYFYWNERVAHWYLDIRNVDETPIILGLKLVPDYPLLADYALEGKNWKGLLYLTPDNSELTSSISDSPAMMPQFFKLFHSYVKD</sequence>
<name>A0AAX4G6J5_9CAUD</name>
<evidence type="ECO:0000259" key="1">
    <source>
        <dbReference type="Pfam" id="PF22479"/>
    </source>
</evidence>
<accession>A0AAX4G6J5</accession>
<feature type="domain" description="Cyanophage baseplate Pam3 plug gp18" evidence="1">
    <location>
        <begin position="6"/>
        <end position="87"/>
    </location>
</feature>
<dbReference type="Proteomes" id="UP001305174">
    <property type="component" value="Segment"/>
</dbReference>
<organism evidence="2 3">
    <name type="scientific">Pseudomonas phage vB_PseuGesM_254</name>
    <dbReference type="NCBI Taxonomy" id="3092638"/>
    <lineage>
        <taxon>Viruses</taxon>
        <taxon>Duplodnaviria</taxon>
        <taxon>Heunggongvirae</taxon>
        <taxon>Uroviricota</taxon>
        <taxon>Caudoviricetes</taxon>
        <taxon>Vandenendeviridae</taxon>
        <taxon>Chemalvirus</taxon>
        <taxon>Chemalvirus PseuGes254</taxon>
    </lineage>
</organism>
<proteinExistence type="predicted"/>
<reference evidence="3" key="1">
    <citation type="submission" date="2024-05" db="EMBL/GenBank/DDBJ databases">
        <authorList>
            <person name="Tikunov A.Y."/>
            <person name="Morozova V.V."/>
            <person name="Kozlova Y.N."/>
            <person name="Tikunova N.V."/>
            <person name="Babkin I.V."/>
        </authorList>
    </citation>
    <scope>NUCLEOTIDE SEQUENCE [LARGE SCALE GENOMIC DNA]</scope>
</reference>
<dbReference type="EMBL" id="OR575930">
    <property type="protein sequence ID" value="WOZ57489.1"/>
    <property type="molecule type" value="Genomic_DNA"/>
</dbReference>
<evidence type="ECO:0000313" key="3">
    <source>
        <dbReference type="Proteomes" id="UP001305174"/>
    </source>
</evidence>
<evidence type="ECO:0000313" key="2">
    <source>
        <dbReference type="EMBL" id="WOZ57489.1"/>
    </source>
</evidence>
<dbReference type="Pfam" id="PF22479">
    <property type="entry name" value="Pam3_gp18"/>
    <property type="match status" value="1"/>
</dbReference>
<keyword evidence="3" id="KW-1185">Reference proteome</keyword>
<dbReference type="InterPro" id="IPR054252">
    <property type="entry name" value="Pam3_gp18"/>
</dbReference>